<organism evidence="2 3">
    <name type="scientific">Linum tenue</name>
    <dbReference type="NCBI Taxonomy" id="586396"/>
    <lineage>
        <taxon>Eukaryota</taxon>
        <taxon>Viridiplantae</taxon>
        <taxon>Streptophyta</taxon>
        <taxon>Embryophyta</taxon>
        <taxon>Tracheophyta</taxon>
        <taxon>Spermatophyta</taxon>
        <taxon>Magnoliopsida</taxon>
        <taxon>eudicotyledons</taxon>
        <taxon>Gunneridae</taxon>
        <taxon>Pentapetalae</taxon>
        <taxon>rosids</taxon>
        <taxon>fabids</taxon>
        <taxon>Malpighiales</taxon>
        <taxon>Linaceae</taxon>
        <taxon>Linum</taxon>
    </lineage>
</organism>
<dbReference type="Pfam" id="PF08284">
    <property type="entry name" value="RVP_2"/>
    <property type="match status" value="1"/>
</dbReference>
<dbReference type="Proteomes" id="UP001154282">
    <property type="component" value="Unassembled WGS sequence"/>
</dbReference>
<accession>A0AAV0GX25</accession>
<keyword evidence="3" id="KW-1185">Reference proteome</keyword>
<dbReference type="InterPro" id="IPR021109">
    <property type="entry name" value="Peptidase_aspartic_dom_sf"/>
</dbReference>
<dbReference type="EMBL" id="CAMGYJ010000002">
    <property type="protein sequence ID" value="CAI0377560.1"/>
    <property type="molecule type" value="Genomic_DNA"/>
</dbReference>
<reference evidence="2" key="1">
    <citation type="submission" date="2022-08" db="EMBL/GenBank/DDBJ databases">
        <authorList>
            <person name="Gutierrez-Valencia J."/>
        </authorList>
    </citation>
    <scope>NUCLEOTIDE SEQUENCE</scope>
</reference>
<sequence length="337" mass="36882">MATLAGRSSTHNFINTDIAKGLGLQAKPISPFKVKVRIGKILVCDRFYKVVPIDIQGVQFDVDLYELPDCGTEVVLGMQWFRQLRYAWIYWDKSFVSFMNEEVEVKLQGSPMKRVEDFGRAHREQDWWNHQGNSVKTTSPATMAAKEDFNREAVADEKLAPVPPPATIAEDDVAFSCHKPEVPAALSFAIHGLVDAVSHIKDVAAIRLEGGRRFLRGKNEKTEVGGVKGFVHVPEPNWKRRKRTVPIFELVGNAAGDNKATESGRGRVGGDKDGVIGEGEEGSMETEMGELAKEVSDGINCGAEFRVAVAMGGGRFAVVMGKMKVSDGSIVAEESTS</sequence>
<evidence type="ECO:0000256" key="1">
    <source>
        <dbReference type="SAM" id="MobiDB-lite"/>
    </source>
</evidence>
<gene>
    <name evidence="2" type="ORF">LITE_LOCUS1507</name>
</gene>
<dbReference type="AlphaFoldDB" id="A0AAV0GX25"/>
<dbReference type="Gene3D" id="2.40.70.10">
    <property type="entry name" value="Acid Proteases"/>
    <property type="match status" value="1"/>
</dbReference>
<feature type="compositionally biased region" description="Basic and acidic residues" evidence="1">
    <location>
        <begin position="259"/>
        <end position="275"/>
    </location>
</feature>
<protein>
    <submittedName>
        <fullName evidence="2">Uncharacterized protein</fullName>
    </submittedName>
</protein>
<comment type="caution">
    <text evidence="2">The sequence shown here is derived from an EMBL/GenBank/DDBJ whole genome shotgun (WGS) entry which is preliminary data.</text>
</comment>
<feature type="region of interest" description="Disordered" evidence="1">
    <location>
        <begin position="258"/>
        <end position="283"/>
    </location>
</feature>
<dbReference type="CDD" id="cd00303">
    <property type="entry name" value="retropepsin_like"/>
    <property type="match status" value="1"/>
</dbReference>
<proteinExistence type="predicted"/>
<evidence type="ECO:0000313" key="2">
    <source>
        <dbReference type="EMBL" id="CAI0377560.1"/>
    </source>
</evidence>
<name>A0AAV0GX25_9ROSI</name>
<evidence type="ECO:0000313" key="3">
    <source>
        <dbReference type="Proteomes" id="UP001154282"/>
    </source>
</evidence>